<feature type="region of interest" description="Disordered" evidence="1">
    <location>
        <begin position="27"/>
        <end position="72"/>
    </location>
</feature>
<name>A0A0G4MZI9_VERLO</name>
<evidence type="ECO:0000256" key="1">
    <source>
        <dbReference type="SAM" id="MobiDB-lite"/>
    </source>
</evidence>
<keyword evidence="3" id="KW-1185">Reference proteome</keyword>
<evidence type="ECO:0000313" key="2">
    <source>
        <dbReference type="EMBL" id="CRK39673.1"/>
    </source>
</evidence>
<accession>A0A0G4MZI9</accession>
<sequence length="72" mass="8323">AHRHRRALLFAFVGPRFPPRRHVHHDLGYGRAARRASAPLPRCHRRGHGRRHAPAQGSREGQFRQLSRHGKV</sequence>
<feature type="non-terminal residue" evidence="2">
    <location>
        <position position="1"/>
    </location>
</feature>
<dbReference type="Proteomes" id="UP000044602">
    <property type="component" value="Unassembled WGS sequence"/>
</dbReference>
<reference evidence="2 3" key="1">
    <citation type="submission" date="2015-05" db="EMBL/GenBank/DDBJ databases">
        <authorList>
            <person name="Wang D.B."/>
            <person name="Wang M."/>
        </authorList>
    </citation>
    <scope>NUCLEOTIDE SEQUENCE [LARGE SCALE GENOMIC DNA]</scope>
    <source>
        <strain evidence="2">VL1</strain>
    </source>
</reference>
<protein>
    <submittedName>
        <fullName evidence="2">Uncharacterized protein</fullName>
    </submittedName>
</protein>
<gene>
    <name evidence="2" type="ORF">BN1708_020651</name>
</gene>
<evidence type="ECO:0000313" key="3">
    <source>
        <dbReference type="Proteomes" id="UP000044602"/>
    </source>
</evidence>
<dbReference type="AlphaFoldDB" id="A0A0G4MZI9"/>
<proteinExistence type="predicted"/>
<dbReference type="EMBL" id="CVQH01025938">
    <property type="protein sequence ID" value="CRK39673.1"/>
    <property type="molecule type" value="Genomic_DNA"/>
</dbReference>
<feature type="compositionally biased region" description="Basic residues" evidence="1">
    <location>
        <begin position="42"/>
        <end position="53"/>
    </location>
</feature>
<organism evidence="2 3">
    <name type="scientific">Verticillium longisporum</name>
    <name type="common">Verticillium dahliae var. longisporum</name>
    <dbReference type="NCBI Taxonomy" id="100787"/>
    <lineage>
        <taxon>Eukaryota</taxon>
        <taxon>Fungi</taxon>
        <taxon>Dikarya</taxon>
        <taxon>Ascomycota</taxon>
        <taxon>Pezizomycotina</taxon>
        <taxon>Sordariomycetes</taxon>
        <taxon>Hypocreomycetidae</taxon>
        <taxon>Glomerellales</taxon>
        <taxon>Plectosphaerellaceae</taxon>
        <taxon>Verticillium</taxon>
    </lineage>
</organism>